<dbReference type="EMBL" id="QUQM01000007">
    <property type="protein sequence ID" value="KAA8646485.1"/>
    <property type="molecule type" value="Genomic_DNA"/>
</dbReference>
<gene>
    <name evidence="1" type="ORF">ATNIH1004_007918</name>
</gene>
<dbReference type="Gene3D" id="3.10.450.50">
    <property type="match status" value="1"/>
</dbReference>
<dbReference type="RefSeq" id="XP_033425846.1">
    <property type="nucleotide sequence ID" value="XM_033572531.1"/>
</dbReference>
<comment type="caution">
    <text evidence="1">The sequence shown here is derived from an EMBL/GenBank/DDBJ whole genome shotgun (WGS) entry which is preliminary data.</text>
</comment>
<dbReference type="SUPFAM" id="SSF54427">
    <property type="entry name" value="NTF2-like"/>
    <property type="match status" value="1"/>
</dbReference>
<reference evidence="1 2" key="1">
    <citation type="submission" date="2019-08" db="EMBL/GenBank/DDBJ databases">
        <title>The genome sequence of a newly discovered highly antifungal drug resistant Aspergillus species, Aspergillus tanneri NIH 1004.</title>
        <authorList>
            <person name="Mounaud S."/>
            <person name="Singh I."/>
            <person name="Joardar V."/>
            <person name="Pakala S."/>
            <person name="Pakala S."/>
            <person name="Venepally P."/>
            <person name="Chung J.K."/>
            <person name="Losada L."/>
            <person name="Nierman W.C."/>
        </authorList>
    </citation>
    <scope>NUCLEOTIDE SEQUENCE [LARGE SCALE GENOMIC DNA]</scope>
    <source>
        <strain evidence="1 2">NIH1004</strain>
    </source>
</reference>
<dbReference type="VEuPathDB" id="FungiDB:EYZ11_002992"/>
<dbReference type="GeneID" id="54330620"/>
<dbReference type="AlphaFoldDB" id="A0A5M9MHL5"/>
<dbReference type="Proteomes" id="UP000324241">
    <property type="component" value="Unassembled WGS sequence"/>
</dbReference>
<sequence>MWWTPATQPQPFTNLPPPSSDEIDAIVAVAKGFLAALNTKSLVEFDKYCVRAGGMALCPPPPTLPRFCTIGAFAEQIARVTDEIDERIWDLEVKAYGFGNLAAVWAPFRAKINGIVDHVGVELFVLHKLNGEWKVTGLADSCRLPTEEEKQLLV</sequence>
<accession>A0A5M9MHL5</accession>
<proteinExistence type="predicted"/>
<name>A0A5M9MHL5_9EURO</name>
<dbReference type="InterPro" id="IPR032710">
    <property type="entry name" value="NTF2-like_dom_sf"/>
</dbReference>
<protein>
    <recommendedName>
        <fullName evidence="3">SnoaL-like domain-containing protein</fullName>
    </recommendedName>
</protein>
<organism evidence="1 2">
    <name type="scientific">Aspergillus tanneri</name>
    <dbReference type="NCBI Taxonomy" id="1220188"/>
    <lineage>
        <taxon>Eukaryota</taxon>
        <taxon>Fungi</taxon>
        <taxon>Dikarya</taxon>
        <taxon>Ascomycota</taxon>
        <taxon>Pezizomycotina</taxon>
        <taxon>Eurotiomycetes</taxon>
        <taxon>Eurotiomycetidae</taxon>
        <taxon>Eurotiales</taxon>
        <taxon>Aspergillaceae</taxon>
        <taxon>Aspergillus</taxon>
        <taxon>Aspergillus subgen. Circumdati</taxon>
    </lineage>
</organism>
<evidence type="ECO:0000313" key="1">
    <source>
        <dbReference type="EMBL" id="KAA8646485.1"/>
    </source>
</evidence>
<evidence type="ECO:0000313" key="2">
    <source>
        <dbReference type="Proteomes" id="UP000324241"/>
    </source>
</evidence>
<dbReference type="OrthoDB" id="2896390at2759"/>
<evidence type="ECO:0008006" key="3">
    <source>
        <dbReference type="Google" id="ProtNLM"/>
    </source>
</evidence>